<evidence type="ECO:0000313" key="1">
    <source>
        <dbReference type="EMBL" id="KDE70276.1"/>
    </source>
</evidence>
<protein>
    <recommendedName>
        <fullName evidence="3">Immunity protein 22</fullName>
    </recommendedName>
</protein>
<proteinExistence type="predicted"/>
<evidence type="ECO:0008006" key="3">
    <source>
        <dbReference type="Google" id="ProtNLM"/>
    </source>
</evidence>
<comment type="caution">
    <text evidence="1">The sequence shown here is derived from an EMBL/GenBank/DDBJ whole genome shotgun (WGS) entry which is preliminary data.</text>
</comment>
<dbReference type="Pfam" id="PF14112">
    <property type="entry name" value="DUF4284"/>
    <property type="match status" value="1"/>
</dbReference>
<name>A0AB73C1C0_9FUSO</name>
<accession>A0AB73C1C0</accession>
<dbReference type="Proteomes" id="UP000027058">
    <property type="component" value="Unassembled WGS sequence"/>
</dbReference>
<reference evidence="1 2" key="1">
    <citation type="submission" date="2014-01" db="EMBL/GenBank/DDBJ databases">
        <title>Comparative genomics of Fusobacterium necrophorum wild isolates.</title>
        <authorList>
            <person name="Kittichotirat W."/>
            <person name="Bumgarner R.E."/>
            <person name="Lawrence P."/>
        </authorList>
    </citation>
    <scope>NUCLEOTIDE SEQUENCE [LARGE SCALE GENOMIC DNA]</scope>
    <source>
        <strain evidence="1 2">DJ-2</strain>
    </source>
</reference>
<organism evidence="1 2">
    <name type="scientific">Fusobacterium necrophorum DJ-2</name>
    <dbReference type="NCBI Taxonomy" id="1441737"/>
    <lineage>
        <taxon>Bacteria</taxon>
        <taxon>Fusobacteriati</taxon>
        <taxon>Fusobacteriota</taxon>
        <taxon>Fusobacteriia</taxon>
        <taxon>Fusobacteriales</taxon>
        <taxon>Fusobacteriaceae</taxon>
        <taxon>Fusobacterium</taxon>
    </lineage>
</organism>
<gene>
    <name evidence="1" type="ORF">FUSO8_09510</name>
</gene>
<dbReference type="AlphaFoldDB" id="A0AB73C1C0"/>
<dbReference type="RefSeq" id="WP_035903305.1">
    <property type="nucleotide sequence ID" value="NZ_JAAH01000144.1"/>
</dbReference>
<dbReference type="EMBL" id="JAAH01000144">
    <property type="protein sequence ID" value="KDE70276.1"/>
    <property type="molecule type" value="Genomic_DNA"/>
</dbReference>
<evidence type="ECO:0000313" key="2">
    <source>
        <dbReference type="Proteomes" id="UP000027058"/>
    </source>
</evidence>
<sequence length="116" mass="13692">MEKANKVSVWLGNFDSKREFGNYMEEQFDEEGDMTSVFMSDFEIEFIDSQFQEVLYDDNLKKENLMSASYSESFLDCITADFSKYNCIVLLYDFNYHGKVKNTDKMIFVGVYDYSN</sequence>
<dbReference type="InterPro" id="IPR025560">
    <property type="entry name" value="Imm22"/>
</dbReference>